<dbReference type="CDD" id="cd11386">
    <property type="entry name" value="MCP_signal"/>
    <property type="match status" value="1"/>
</dbReference>
<evidence type="ECO:0000256" key="6">
    <source>
        <dbReference type="SAM" id="Phobius"/>
    </source>
</evidence>
<dbReference type="PROSITE" id="PS50111">
    <property type="entry name" value="CHEMOTAXIS_TRANSDUC_2"/>
    <property type="match status" value="1"/>
</dbReference>
<dbReference type="SMART" id="SM00283">
    <property type="entry name" value="MA"/>
    <property type="match status" value="1"/>
</dbReference>
<dbReference type="PANTHER" id="PTHR32089:SF112">
    <property type="entry name" value="LYSOZYME-LIKE PROTEIN-RELATED"/>
    <property type="match status" value="1"/>
</dbReference>
<protein>
    <submittedName>
        <fullName evidence="9">Methyl-accepting chemotaxis protein</fullName>
    </submittedName>
</protein>
<dbReference type="Gene3D" id="1.10.287.950">
    <property type="entry name" value="Methyl-accepting chemotaxis protein"/>
    <property type="match status" value="1"/>
</dbReference>
<evidence type="ECO:0000313" key="9">
    <source>
        <dbReference type="EMBL" id="MFC3681055.1"/>
    </source>
</evidence>
<dbReference type="SUPFAM" id="SSF58104">
    <property type="entry name" value="Methyl-accepting chemotaxis protein (MCP) signaling domain"/>
    <property type="match status" value="1"/>
</dbReference>
<reference evidence="10" key="1">
    <citation type="journal article" date="2019" name="Int. J. Syst. Evol. Microbiol.">
        <title>The Global Catalogue of Microorganisms (GCM) 10K type strain sequencing project: providing services to taxonomists for standard genome sequencing and annotation.</title>
        <authorList>
            <consortium name="The Broad Institute Genomics Platform"/>
            <consortium name="The Broad Institute Genome Sequencing Center for Infectious Disease"/>
            <person name="Wu L."/>
            <person name="Ma J."/>
        </authorList>
    </citation>
    <scope>NUCLEOTIDE SEQUENCE [LARGE SCALE GENOMIC DNA]</scope>
    <source>
        <strain evidence="10">KCTC 42424</strain>
    </source>
</reference>
<dbReference type="Pfam" id="PF00015">
    <property type="entry name" value="MCPsignal"/>
    <property type="match status" value="1"/>
</dbReference>
<dbReference type="Gene3D" id="6.10.340.10">
    <property type="match status" value="1"/>
</dbReference>
<feature type="domain" description="HAMP" evidence="8">
    <location>
        <begin position="211"/>
        <end position="263"/>
    </location>
</feature>
<feature type="transmembrane region" description="Helical" evidence="6">
    <location>
        <begin position="189"/>
        <end position="209"/>
    </location>
</feature>
<dbReference type="EMBL" id="JBHRYB010000013">
    <property type="protein sequence ID" value="MFC3681055.1"/>
    <property type="molecule type" value="Genomic_DNA"/>
</dbReference>
<dbReference type="Pfam" id="PF00672">
    <property type="entry name" value="HAMP"/>
    <property type="match status" value="1"/>
</dbReference>
<feature type="coiled-coil region" evidence="5">
    <location>
        <begin position="416"/>
        <end position="489"/>
    </location>
</feature>
<dbReference type="Proteomes" id="UP001595722">
    <property type="component" value="Unassembled WGS sequence"/>
</dbReference>
<comment type="subcellular location">
    <subcellularLocation>
        <location evidence="1">Membrane</location>
    </subcellularLocation>
</comment>
<dbReference type="CDD" id="cd06225">
    <property type="entry name" value="HAMP"/>
    <property type="match status" value="1"/>
</dbReference>
<evidence type="ECO:0000256" key="4">
    <source>
        <dbReference type="PROSITE-ProRule" id="PRU00284"/>
    </source>
</evidence>
<accession>A0ABV7VUR5</accession>
<evidence type="ECO:0000256" key="1">
    <source>
        <dbReference type="ARBA" id="ARBA00004370"/>
    </source>
</evidence>
<dbReference type="RefSeq" id="WP_376867224.1">
    <property type="nucleotide sequence ID" value="NZ_JBHRYB010000013.1"/>
</dbReference>
<evidence type="ECO:0000256" key="3">
    <source>
        <dbReference type="ARBA" id="ARBA00029447"/>
    </source>
</evidence>
<keyword evidence="6" id="KW-0812">Transmembrane</keyword>
<dbReference type="InterPro" id="IPR003660">
    <property type="entry name" value="HAMP_dom"/>
</dbReference>
<name>A0ABV7VUR5_9GAMM</name>
<dbReference type="SMART" id="SM00304">
    <property type="entry name" value="HAMP"/>
    <property type="match status" value="1"/>
</dbReference>
<keyword evidence="6" id="KW-1133">Transmembrane helix</keyword>
<evidence type="ECO:0000259" key="8">
    <source>
        <dbReference type="PROSITE" id="PS50885"/>
    </source>
</evidence>
<feature type="domain" description="Methyl-accepting transducer" evidence="7">
    <location>
        <begin position="268"/>
        <end position="504"/>
    </location>
</feature>
<dbReference type="InterPro" id="IPR004089">
    <property type="entry name" value="MCPsignal_dom"/>
</dbReference>
<keyword evidence="10" id="KW-1185">Reference proteome</keyword>
<gene>
    <name evidence="9" type="ORF">ACFOMG_13190</name>
</gene>
<proteinExistence type="inferred from homology"/>
<dbReference type="PROSITE" id="PS50885">
    <property type="entry name" value="HAMP"/>
    <property type="match status" value="1"/>
</dbReference>
<organism evidence="9 10">
    <name type="scientific">Bacterioplanoides pacificum</name>
    <dbReference type="NCBI Taxonomy" id="1171596"/>
    <lineage>
        <taxon>Bacteria</taxon>
        <taxon>Pseudomonadati</taxon>
        <taxon>Pseudomonadota</taxon>
        <taxon>Gammaproteobacteria</taxon>
        <taxon>Oceanospirillales</taxon>
        <taxon>Oceanospirillaceae</taxon>
        <taxon>Bacterioplanoides</taxon>
    </lineage>
</organism>
<evidence type="ECO:0000256" key="2">
    <source>
        <dbReference type="ARBA" id="ARBA00023224"/>
    </source>
</evidence>
<comment type="caution">
    <text evidence="9">The sequence shown here is derived from an EMBL/GenBank/DDBJ whole genome shotgun (WGS) entry which is preliminary data.</text>
</comment>
<keyword evidence="6" id="KW-0472">Membrane</keyword>
<dbReference type="PANTHER" id="PTHR32089">
    <property type="entry name" value="METHYL-ACCEPTING CHEMOTAXIS PROTEIN MCPB"/>
    <property type="match status" value="1"/>
</dbReference>
<keyword evidence="5" id="KW-0175">Coiled coil</keyword>
<keyword evidence="2 4" id="KW-0807">Transducer</keyword>
<sequence length="542" mass="59383">MAGLSVRGKFVLLLLTILVIFLLAVVSIRQAGNQVAGQYQQFYQQHFLVTQQFEQIKALQVDIALNIRGLQIAYLLNLSDQTRSYLQQIDDNYRRTPQLLQQLENSYSGAPQDYQQLRRLTTAFQQRARAFVSAMEQASDHKAPYAVFQGFIQAHQQLIVFLDQFSEKTRQAAADSQQQTASIIHRAGITFYLSLGVALLVAVVLGGWISGHFIQRIRTVQQASERLAKGSLGVRAELQGSDELARLGLALSDTAVYLSQVVQDIKQSANLVGDNSVAVLQSNQRVQQVVEQVGNHIIQVVTAIEEMSATARTIAANTNDTASATRDIALRAGEGLSSSQQTVESIRSLVASLADTSNVIGQLRQETANIEQILDVIRAIAEQTNLLALNAAIEAARAGEQGRGFAVVADEVRTLAQRSQDSVNEIETLLNNLNQASEQAVGRMADSSAIADSACSQVEDNNQMIEQVLQQVERVNEQTQQIATAAEEQSMVAHDISQNVHQVQSLTSETADIVASTKDASQRMNDASEQVISRLEYFTDQS</sequence>
<evidence type="ECO:0000256" key="5">
    <source>
        <dbReference type="SAM" id="Coils"/>
    </source>
</evidence>
<evidence type="ECO:0000313" key="10">
    <source>
        <dbReference type="Proteomes" id="UP001595722"/>
    </source>
</evidence>
<comment type="similarity">
    <text evidence="3">Belongs to the methyl-accepting chemotaxis (MCP) protein family.</text>
</comment>
<evidence type="ECO:0000259" key="7">
    <source>
        <dbReference type="PROSITE" id="PS50111"/>
    </source>
</evidence>